<dbReference type="AlphaFoldDB" id="A0A2P2M124"/>
<reference evidence="1" key="1">
    <citation type="submission" date="2018-02" db="EMBL/GenBank/DDBJ databases">
        <title>Rhizophora mucronata_Transcriptome.</title>
        <authorList>
            <person name="Meera S.P."/>
            <person name="Sreeshan A."/>
            <person name="Augustine A."/>
        </authorList>
    </citation>
    <scope>NUCLEOTIDE SEQUENCE</scope>
    <source>
        <tissue evidence="1">Leaf</tissue>
    </source>
</reference>
<dbReference type="EMBL" id="GGEC01043439">
    <property type="protein sequence ID" value="MBX23923.1"/>
    <property type="molecule type" value="Transcribed_RNA"/>
</dbReference>
<proteinExistence type="predicted"/>
<sequence length="39" mass="4424">MKTYVFCCIGIGFGHLPIERCLQDFLFSKTTQVLLVSSQ</sequence>
<accession>A0A2P2M124</accession>
<name>A0A2P2M124_RHIMU</name>
<organism evidence="1">
    <name type="scientific">Rhizophora mucronata</name>
    <name type="common">Asiatic mangrove</name>
    <dbReference type="NCBI Taxonomy" id="61149"/>
    <lineage>
        <taxon>Eukaryota</taxon>
        <taxon>Viridiplantae</taxon>
        <taxon>Streptophyta</taxon>
        <taxon>Embryophyta</taxon>
        <taxon>Tracheophyta</taxon>
        <taxon>Spermatophyta</taxon>
        <taxon>Magnoliopsida</taxon>
        <taxon>eudicotyledons</taxon>
        <taxon>Gunneridae</taxon>
        <taxon>Pentapetalae</taxon>
        <taxon>rosids</taxon>
        <taxon>fabids</taxon>
        <taxon>Malpighiales</taxon>
        <taxon>Rhizophoraceae</taxon>
        <taxon>Rhizophora</taxon>
    </lineage>
</organism>
<protein>
    <submittedName>
        <fullName evidence="1">Uncharacterized protein</fullName>
    </submittedName>
</protein>
<evidence type="ECO:0000313" key="1">
    <source>
        <dbReference type="EMBL" id="MBX23923.1"/>
    </source>
</evidence>